<proteinExistence type="predicted"/>
<name>A0A2G9YCU4_9BACT</name>
<evidence type="ECO:0000313" key="2">
    <source>
        <dbReference type="EMBL" id="PIP16331.1"/>
    </source>
</evidence>
<feature type="transmembrane region" description="Helical" evidence="1">
    <location>
        <begin position="56"/>
        <end position="79"/>
    </location>
</feature>
<feature type="transmembrane region" description="Helical" evidence="1">
    <location>
        <begin position="21"/>
        <end position="44"/>
    </location>
</feature>
<keyword evidence="1" id="KW-0472">Membrane</keyword>
<comment type="caution">
    <text evidence="2">The sequence shown here is derived from an EMBL/GenBank/DDBJ whole genome shotgun (WGS) entry which is preliminary data.</text>
</comment>
<dbReference type="Proteomes" id="UP000230392">
    <property type="component" value="Unassembled WGS sequence"/>
</dbReference>
<keyword evidence="1" id="KW-1133">Transmembrane helix</keyword>
<gene>
    <name evidence="2" type="ORF">COX46_02890</name>
</gene>
<feature type="transmembrane region" description="Helical" evidence="1">
    <location>
        <begin position="100"/>
        <end position="122"/>
    </location>
</feature>
<accession>A0A2G9YCU4</accession>
<dbReference type="AlphaFoldDB" id="A0A2G9YCU4"/>
<protein>
    <submittedName>
        <fullName evidence="2">Uncharacterized protein</fullName>
    </submittedName>
</protein>
<feature type="non-terminal residue" evidence="2">
    <location>
        <position position="139"/>
    </location>
</feature>
<organism evidence="2 3">
    <name type="scientific">bacterium (Candidatus Ratteibacteria) CG23_combo_of_CG06-09_8_20_14_all_48_7</name>
    <dbReference type="NCBI Taxonomy" id="2014292"/>
    <lineage>
        <taxon>Bacteria</taxon>
        <taxon>Candidatus Ratteibacteria</taxon>
    </lineage>
</organism>
<sequence>MVSFKKVPLSGAAPVAWNIHFILPVCLLALGIFGISLLVLHLVLPAAEDTSFHLRAFQSLFQTILIEGSLTFAILILMNRHHFGIWQLGMDKWSQTHIRTGFQAYLFITPALALLGLLLSLFRNTILPDQEIYYILSGL</sequence>
<keyword evidence="1" id="KW-0812">Transmembrane</keyword>
<dbReference type="EMBL" id="PCRF01000140">
    <property type="protein sequence ID" value="PIP16331.1"/>
    <property type="molecule type" value="Genomic_DNA"/>
</dbReference>
<evidence type="ECO:0000256" key="1">
    <source>
        <dbReference type="SAM" id="Phobius"/>
    </source>
</evidence>
<reference evidence="2 3" key="1">
    <citation type="submission" date="2017-09" db="EMBL/GenBank/DDBJ databases">
        <title>Depth-based differentiation of microbial function through sediment-hosted aquifers and enrichment of novel symbionts in the deep terrestrial subsurface.</title>
        <authorList>
            <person name="Probst A.J."/>
            <person name="Ladd B."/>
            <person name="Jarett J.K."/>
            <person name="Geller-Mcgrath D.E."/>
            <person name="Sieber C.M."/>
            <person name="Emerson J.B."/>
            <person name="Anantharaman K."/>
            <person name="Thomas B.C."/>
            <person name="Malmstrom R."/>
            <person name="Stieglmeier M."/>
            <person name="Klingl A."/>
            <person name="Woyke T."/>
            <person name="Ryan C.M."/>
            <person name="Banfield J.F."/>
        </authorList>
    </citation>
    <scope>NUCLEOTIDE SEQUENCE [LARGE SCALE GENOMIC DNA]</scope>
    <source>
        <strain evidence="2">CG23_combo_of_CG06-09_8_20_14_all_48_7</strain>
    </source>
</reference>
<evidence type="ECO:0000313" key="3">
    <source>
        <dbReference type="Proteomes" id="UP000230392"/>
    </source>
</evidence>